<name>A0A6A6X8U3_9PLEO</name>
<dbReference type="SUPFAM" id="SSF53067">
    <property type="entry name" value="Actin-like ATPase domain"/>
    <property type="match status" value="2"/>
</dbReference>
<evidence type="ECO:0000313" key="1">
    <source>
        <dbReference type="EMBL" id="KAF2792513.1"/>
    </source>
</evidence>
<proteinExistence type="predicted"/>
<sequence length="637" mass="71867">MATPPPAPYNLERTIPSLPIQERRLVIALDYGTTYTGKLYYENQGIAYATPVGDRFTLSEIDVNGNWGLGQANHQKVPSVISYSDPSDSGEQQWGLSLSPDAIAMVHTKLELDFQTVYGELDLILESLDGMKNLNFAHVKASGGDPPYTYKSAEQIVTDYLTKVFEFLLQAVKKMTKTLRDTIPTDIAVTIPTGWSPKAMNSTYRALTQAGFNQTTFPRLKDIIFVTEPEAAAIFTAREEKLAMGREYLKERECFILCDCGGGTVDVVSYRVKRLQPNLELEQIGLPTGRKAGSIFIDRQFKHWLRGLIGDGNYQLLDPNAQQNKIGSHSTEGRAMRTLMKDFETLKRTFSKDKSDMHMELPYPLENLTIPGRVEGGEFTVTNKTMCAFFNVCIAQVFELVKGHIDQIDRAGARTKNIFLVGGFGASVYLREELDRTFRLRHIQLRKPEKSWTAVVRGAVICGIEKNTTQNLIKATPCRHSYGVSVSLLYSDVYHSQRDRVVDDVTKLSLASEQLLWLLNKGDLVRSNAPLKGEQEITISFNKIEPRKGTVTIYMYSDDTFRPESLRNSRDELTTAQIMQYDLTTVPLEKFESRRGPDRKTVYYAVLNLKMALEGESLGAEIWWKDTLLSKVGNIMY</sequence>
<dbReference type="OrthoDB" id="2963168at2759"/>
<protein>
    <submittedName>
        <fullName evidence="1">Actin-like ATPase domain-containing protein</fullName>
    </submittedName>
</protein>
<dbReference type="InterPro" id="IPR043129">
    <property type="entry name" value="ATPase_NBD"/>
</dbReference>
<dbReference type="CDD" id="cd10170">
    <property type="entry name" value="ASKHA_NBD_HSP70"/>
    <property type="match status" value="1"/>
</dbReference>
<dbReference type="PANTHER" id="PTHR14187">
    <property type="entry name" value="ALPHA KINASE/ELONGATION FACTOR 2 KINASE"/>
    <property type="match status" value="1"/>
</dbReference>
<accession>A0A6A6X8U3</accession>
<dbReference type="EMBL" id="MU001966">
    <property type="protein sequence ID" value="KAF2792513.1"/>
    <property type="molecule type" value="Genomic_DNA"/>
</dbReference>
<dbReference type="PANTHER" id="PTHR14187:SF82">
    <property type="entry name" value="FAMILY CHAPERONE, PUTATIVE (AFU_ORTHOLOGUE AFUA_7G08575)-RELATED"/>
    <property type="match status" value="1"/>
</dbReference>
<evidence type="ECO:0000313" key="2">
    <source>
        <dbReference type="Proteomes" id="UP000799757"/>
    </source>
</evidence>
<dbReference type="Gene3D" id="3.90.640.10">
    <property type="entry name" value="Actin, Chain A, domain 4"/>
    <property type="match status" value="1"/>
</dbReference>
<dbReference type="AlphaFoldDB" id="A0A6A6X8U3"/>
<dbReference type="Proteomes" id="UP000799757">
    <property type="component" value="Unassembled WGS sequence"/>
</dbReference>
<organism evidence="1 2">
    <name type="scientific">Melanomma pulvis-pyrius CBS 109.77</name>
    <dbReference type="NCBI Taxonomy" id="1314802"/>
    <lineage>
        <taxon>Eukaryota</taxon>
        <taxon>Fungi</taxon>
        <taxon>Dikarya</taxon>
        <taxon>Ascomycota</taxon>
        <taxon>Pezizomycotina</taxon>
        <taxon>Dothideomycetes</taxon>
        <taxon>Pleosporomycetidae</taxon>
        <taxon>Pleosporales</taxon>
        <taxon>Melanommataceae</taxon>
        <taxon>Melanomma</taxon>
    </lineage>
</organism>
<gene>
    <name evidence="1" type="ORF">K505DRAFT_246524</name>
</gene>
<dbReference type="Gene3D" id="3.30.420.40">
    <property type="match status" value="2"/>
</dbReference>
<keyword evidence="2" id="KW-1185">Reference proteome</keyword>
<reference evidence="1" key="1">
    <citation type="journal article" date="2020" name="Stud. Mycol.">
        <title>101 Dothideomycetes genomes: a test case for predicting lifestyles and emergence of pathogens.</title>
        <authorList>
            <person name="Haridas S."/>
            <person name="Albert R."/>
            <person name="Binder M."/>
            <person name="Bloem J."/>
            <person name="Labutti K."/>
            <person name="Salamov A."/>
            <person name="Andreopoulos B."/>
            <person name="Baker S."/>
            <person name="Barry K."/>
            <person name="Bills G."/>
            <person name="Bluhm B."/>
            <person name="Cannon C."/>
            <person name="Castanera R."/>
            <person name="Culley D."/>
            <person name="Daum C."/>
            <person name="Ezra D."/>
            <person name="Gonzalez J."/>
            <person name="Henrissat B."/>
            <person name="Kuo A."/>
            <person name="Liang C."/>
            <person name="Lipzen A."/>
            <person name="Lutzoni F."/>
            <person name="Magnuson J."/>
            <person name="Mondo S."/>
            <person name="Nolan M."/>
            <person name="Ohm R."/>
            <person name="Pangilinan J."/>
            <person name="Park H.-J."/>
            <person name="Ramirez L."/>
            <person name="Alfaro M."/>
            <person name="Sun H."/>
            <person name="Tritt A."/>
            <person name="Yoshinaga Y."/>
            <person name="Zwiers L.-H."/>
            <person name="Turgeon B."/>
            <person name="Goodwin S."/>
            <person name="Spatafora J."/>
            <person name="Crous P."/>
            <person name="Grigoriev I."/>
        </authorList>
    </citation>
    <scope>NUCLEOTIDE SEQUENCE</scope>
    <source>
        <strain evidence="1">CBS 109.77</strain>
    </source>
</reference>